<feature type="region of interest" description="Disordered" evidence="3">
    <location>
        <begin position="223"/>
        <end position="255"/>
    </location>
</feature>
<evidence type="ECO:0000313" key="6">
    <source>
        <dbReference type="Proteomes" id="UP001516023"/>
    </source>
</evidence>
<keyword evidence="2" id="KW-0539">Nucleus</keyword>
<evidence type="ECO:0000256" key="1">
    <source>
        <dbReference type="ARBA" id="ARBA00023125"/>
    </source>
</evidence>
<dbReference type="Proteomes" id="UP001516023">
    <property type="component" value="Unassembled WGS sequence"/>
</dbReference>
<dbReference type="GO" id="GO:0003677">
    <property type="term" value="F:DNA binding"/>
    <property type="evidence" value="ECO:0007669"/>
    <property type="project" value="UniProtKB-UniRule"/>
</dbReference>
<dbReference type="SMART" id="SM00398">
    <property type="entry name" value="HMG"/>
    <property type="match status" value="1"/>
</dbReference>
<proteinExistence type="predicted"/>
<dbReference type="SUPFAM" id="SSF47095">
    <property type="entry name" value="HMG-box"/>
    <property type="match status" value="2"/>
</dbReference>
<dbReference type="InterPro" id="IPR009071">
    <property type="entry name" value="HMG_box_dom"/>
</dbReference>
<sequence length="269" mass="30640">MDPSVAIPPIPKRPLTAYNLFCILERNYIVQQNQKISSNPNPTNAHNADLDPYAAERPQKYRDVVLPSNWFVVGMNRKKRSDHQNHGVISFENLSKTLGDRWKAADEEVKAFCKKVADEELQRYRSDQAAYKERYGEEAFEAQKRTYRKRPKDSIDTSDGKRICKEDNLYNEDGSRCESESEDSLHDYTNATQNQCEEGCLSSYEKGVLVPSHIQCLTSTGVSESFVRSEGVSDKKKWERRGSGDSSDFSVGEWLVKGQEDGKAFDSDD</sequence>
<reference evidence="5 6" key="1">
    <citation type="journal article" date="2020" name="G3 (Bethesda)">
        <title>Improved Reference Genome for Cyclotella cryptica CCMP332, a Model for Cell Wall Morphogenesis, Salinity Adaptation, and Lipid Production in Diatoms (Bacillariophyta).</title>
        <authorList>
            <person name="Roberts W.R."/>
            <person name="Downey K.M."/>
            <person name="Ruck E.C."/>
            <person name="Traller J.C."/>
            <person name="Alverson A.J."/>
        </authorList>
    </citation>
    <scope>NUCLEOTIDE SEQUENCE [LARGE SCALE GENOMIC DNA]</scope>
    <source>
        <strain evidence="5 6">CCMP332</strain>
    </source>
</reference>
<comment type="caution">
    <text evidence="5">The sequence shown here is derived from an EMBL/GenBank/DDBJ whole genome shotgun (WGS) entry which is preliminary data.</text>
</comment>
<evidence type="ECO:0000256" key="3">
    <source>
        <dbReference type="SAM" id="MobiDB-lite"/>
    </source>
</evidence>
<name>A0ABD3QSX9_9STRA</name>
<dbReference type="Gene3D" id="1.10.30.10">
    <property type="entry name" value="High mobility group box domain"/>
    <property type="match status" value="1"/>
</dbReference>
<keyword evidence="1 2" id="KW-0238">DNA-binding</keyword>
<dbReference type="PANTHER" id="PTHR48112">
    <property type="entry name" value="HIGH MOBILITY GROUP PROTEIN DSP1"/>
    <property type="match status" value="1"/>
</dbReference>
<feature type="compositionally biased region" description="Basic and acidic residues" evidence="3">
    <location>
        <begin position="231"/>
        <end position="243"/>
    </location>
</feature>
<gene>
    <name evidence="5" type="ORF">HJC23_009336</name>
</gene>
<evidence type="ECO:0000259" key="4">
    <source>
        <dbReference type="PROSITE" id="PS50118"/>
    </source>
</evidence>
<evidence type="ECO:0000256" key="2">
    <source>
        <dbReference type="PROSITE-ProRule" id="PRU00267"/>
    </source>
</evidence>
<dbReference type="Pfam" id="PF00505">
    <property type="entry name" value="HMG_box"/>
    <property type="match status" value="1"/>
</dbReference>
<accession>A0ABD3QSX9</accession>
<feature type="DNA-binding region" description="HMG box" evidence="2">
    <location>
        <begin position="11"/>
        <end position="132"/>
    </location>
</feature>
<dbReference type="EMBL" id="JABMIG020000014">
    <property type="protein sequence ID" value="KAL3803372.1"/>
    <property type="molecule type" value="Genomic_DNA"/>
</dbReference>
<organism evidence="5 6">
    <name type="scientific">Cyclotella cryptica</name>
    <dbReference type="NCBI Taxonomy" id="29204"/>
    <lineage>
        <taxon>Eukaryota</taxon>
        <taxon>Sar</taxon>
        <taxon>Stramenopiles</taxon>
        <taxon>Ochrophyta</taxon>
        <taxon>Bacillariophyta</taxon>
        <taxon>Coscinodiscophyceae</taxon>
        <taxon>Thalassiosirophycidae</taxon>
        <taxon>Stephanodiscales</taxon>
        <taxon>Stephanodiscaceae</taxon>
        <taxon>Cyclotella</taxon>
    </lineage>
</organism>
<evidence type="ECO:0000313" key="5">
    <source>
        <dbReference type="EMBL" id="KAL3803372.1"/>
    </source>
</evidence>
<dbReference type="InterPro" id="IPR036910">
    <property type="entry name" value="HMG_box_dom_sf"/>
</dbReference>
<dbReference type="PANTHER" id="PTHR48112:SF15">
    <property type="entry name" value="HMG BOX DOMAIN-CONTAINING PROTEIN"/>
    <property type="match status" value="1"/>
</dbReference>
<feature type="domain" description="HMG box" evidence="4">
    <location>
        <begin position="11"/>
        <end position="132"/>
    </location>
</feature>
<dbReference type="PROSITE" id="PS50118">
    <property type="entry name" value="HMG_BOX_2"/>
    <property type="match status" value="1"/>
</dbReference>
<dbReference type="InterPro" id="IPR050342">
    <property type="entry name" value="HMGB"/>
</dbReference>
<dbReference type="AlphaFoldDB" id="A0ABD3QSX9"/>
<dbReference type="GO" id="GO:0005634">
    <property type="term" value="C:nucleus"/>
    <property type="evidence" value="ECO:0007669"/>
    <property type="project" value="UniProtKB-UniRule"/>
</dbReference>
<keyword evidence="6" id="KW-1185">Reference proteome</keyword>
<protein>
    <recommendedName>
        <fullName evidence="4">HMG box domain-containing protein</fullName>
    </recommendedName>
</protein>